<name>C2G0F9_SPHSI</name>
<dbReference type="EMBL" id="ACHB01000070">
    <property type="protein sequence ID" value="EEI91339.1"/>
    <property type="molecule type" value="Genomic_DNA"/>
</dbReference>
<keyword evidence="5 6" id="KW-0472">Membrane</keyword>
<reference evidence="8 9" key="1">
    <citation type="submission" date="2009-01" db="EMBL/GenBank/DDBJ databases">
        <authorList>
            <person name="Qin X."/>
            <person name="Bachman B."/>
            <person name="Battles P."/>
            <person name="Bell A."/>
            <person name="Bess C."/>
            <person name="Bickham C."/>
            <person name="Chaboub L."/>
            <person name="Chen D."/>
            <person name="Coyle M."/>
            <person name="Deiros D.R."/>
            <person name="Dinh H."/>
            <person name="Forbes L."/>
            <person name="Fowler G."/>
            <person name="Francisco L."/>
            <person name="Fu Q."/>
            <person name="Gubbala S."/>
            <person name="Hale W."/>
            <person name="Han Y."/>
            <person name="Hemphill L."/>
            <person name="Highlander S.K."/>
            <person name="Hirani K."/>
            <person name="Hogues M."/>
            <person name="Jackson L."/>
            <person name="Jakkamsetti A."/>
            <person name="Javaid M."/>
            <person name="Jiang H."/>
            <person name="Korchina V."/>
            <person name="Kovar C."/>
            <person name="Lara F."/>
            <person name="Lee S."/>
            <person name="Mata R."/>
            <person name="Mathew T."/>
            <person name="Moen C."/>
            <person name="Morales K."/>
            <person name="Munidasa M."/>
            <person name="Nazareth L."/>
            <person name="Ngo R."/>
            <person name="Nguyen L."/>
            <person name="Okwuonu G."/>
            <person name="Ongeri F."/>
            <person name="Patil S."/>
            <person name="Petrosino J."/>
            <person name="Pham C."/>
            <person name="Pham P."/>
            <person name="Pu L.-L."/>
            <person name="Puazo M."/>
            <person name="Raj R."/>
            <person name="Reid J."/>
            <person name="Rouhana J."/>
            <person name="Saada N."/>
            <person name="Shang Y."/>
            <person name="Simmons D."/>
            <person name="Thornton R."/>
            <person name="Warren J."/>
            <person name="Weissenberger G."/>
            <person name="Zhang J."/>
            <person name="Zhang L."/>
            <person name="Zhou C."/>
            <person name="Zhu D."/>
            <person name="Muzny D."/>
            <person name="Worley K."/>
            <person name="Gibbs R."/>
        </authorList>
    </citation>
    <scope>NUCLEOTIDE SEQUENCE [LARGE SCALE GENOMIC DNA]</scope>
    <source>
        <strain evidence="8 9">ATCC 33300</strain>
    </source>
</reference>
<evidence type="ECO:0000313" key="8">
    <source>
        <dbReference type="EMBL" id="EEI91339.1"/>
    </source>
</evidence>
<dbReference type="AlphaFoldDB" id="C2G0F9"/>
<dbReference type="Pfam" id="PF13396">
    <property type="entry name" value="PLDc_N"/>
    <property type="match status" value="1"/>
</dbReference>
<evidence type="ECO:0000256" key="4">
    <source>
        <dbReference type="ARBA" id="ARBA00022989"/>
    </source>
</evidence>
<evidence type="ECO:0000259" key="7">
    <source>
        <dbReference type="Pfam" id="PF13396"/>
    </source>
</evidence>
<accession>C2G0F9</accession>
<dbReference type="Proteomes" id="UP000006241">
    <property type="component" value="Unassembled WGS sequence"/>
</dbReference>
<evidence type="ECO:0000313" key="9">
    <source>
        <dbReference type="Proteomes" id="UP000006241"/>
    </source>
</evidence>
<feature type="transmembrane region" description="Helical" evidence="6">
    <location>
        <begin position="42"/>
        <end position="64"/>
    </location>
</feature>
<dbReference type="HOGENOM" id="CLU_2669190_0_0_10"/>
<dbReference type="InterPro" id="IPR027379">
    <property type="entry name" value="CLS_N"/>
</dbReference>
<proteinExistence type="predicted"/>
<keyword evidence="4 6" id="KW-1133">Transmembrane helix</keyword>
<protein>
    <recommendedName>
        <fullName evidence="7">Cardiolipin synthase N-terminal domain-containing protein</fullName>
    </recommendedName>
</protein>
<dbReference type="RefSeq" id="WP_003008723.1">
    <property type="nucleotide sequence ID" value="NZ_GG668632.1"/>
</dbReference>
<comment type="caution">
    <text evidence="8">The sequence shown here is derived from an EMBL/GenBank/DDBJ whole genome shotgun (WGS) entry which is preliminary data.</text>
</comment>
<evidence type="ECO:0000256" key="3">
    <source>
        <dbReference type="ARBA" id="ARBA00022692"/>
    </source>
</evidence>
<organism evidence="8 9">
    <name type="scientific">Sphingobacterium spiritivorum ATCC 33300</name>
    <dbReference type="NCBI Taxonomy" id="525372"/>
    <lineage>
        <taxon>Bacteria</taxon>
        <taxon>Pseudomonadati</taxon>
        <taxon>Bacteroidota</taxon>
        <taxon>Sphingobacteriia</taxon>
        <taxon>Sphingobacteriales</taxon>
        <taxon>Sphingobacteriaceae</taxon>
        <taxon>Sphingobacterium</taxon>
    </lineage>
</organism>
<evidence type="ECO:0000256" key="5">
    <source>
        <dbReference type="ARBA" id="ARBA00023136"/>
    </source>
</evidence>
<evidence type="ECO:0000256" key="2">
    <source>
        <dbReference type="ARBA" id="ARBA00022475"/>
    </source>
</evidence>
<keyword evidence="2" id="KW-1003">Cell membrane</keyword>
<feature type="domain" description="Cardiolipin synthase N-terminal" evidence="7">
    <location>
        <begin position="24"/>
        <end position="60"/>
    </location>
</feature>
<feature type="transmembrane region" description="Helical" evidence="6">
    <location>
        <begin position="6"/>
        <end position="30"/>
    </location>
</feature>
<keyword evidence="3 6" id="KW-0812">Transmembrane</keyword>
<evidence type="ECO:0000256" key="1">
    <source>
        <dbReference type="ARBA" id="ARBA00004651"/>
    </source>
</evidence>
<gene>
    <name evidence="8" type="ORF">HMPREF0765_3059</name>
</gene>
<sequence length="75" mass="8561">MNTLFINIGFIESTILIVIFVATLISALYLIINNEKGATRILWMFFVFIAPILGPIVYIISYFLSGVNKKNNYQQ</sequence>
<evidence type="ECO:0000256" key="6">
    <source>
        <dbReference type="SAM" id="Phobius"/>
    </source>
</evidence>
<comment type="subcellular location">
    <subcellularLocation>
        <location evidence="1">Cell membrane</location>
        <topology evidence="1">Multi-pass membrane protein</topology>
    </subcellularLocation>
</comment>